<dbReference type="PANTHER" id="PTHR43649:SF16">
    <property type="entry name" value="SUGAR-BINDING LIPOPROTEIN"/>
    <property type="match status" value="1"/>
</dbReference>
<feature type="compositionally biased region" description="Basic and acidic residues" evidence="1">
    <location>
        <begin position="535"/>
        <end position="547"/>
    </location>
</feature>
<evidence type="ECO:0000313" key="3">
    <source>
        <dbReference type="Proteomes" id="UP000502136"/>
    </source>
</evidence>
<protein>
    <submittedName>
        <fullName evidence="2">Extracellular solute-binding protein</fullName>
    </submittedName>
</protein>
<evidence type="ECO:0000256" key="1">
    <source>
        <dbReference type="SAM" id="MobiDB-lite"/>
    </source>
</evidence>
<sequence length="547" mass="60658">MVQPDGAVPTPLAAKVKPVSFSQFVLYDWYTPPTWAERPHAGWITRELGVEVRPVRAAGSPPTQLNAMVVGGSLPDALVLDRGKDVERLAAAGLLVPLDGYLAAYPEFERTIGRDTLDMLRSSDGRLYQIPNWFIRGEEGSGNAAYLVNRTLHRALGSPPLDTWEQLEAYLRRVKAAFPEVVPLEAGETRDGAEPQLLGMLYSGADEGRNPAFAAPGAGGVFGVPREGRLTSVYRDPAFRETVRFANRLYREGLARPDGLTQTRDQIVERLKRGGAAVFASYDAVVEGVGREVNHALAEARPGEGYDAVWPLRRSGVDPERVYPGGYNRLGWNVNVITRAASDPEAIFSFMNWAVSEEGQTIFFFGPPGLFYDRVEDGVPIPNEAYERRDPGAYDQLKLGEFNWYGNTSFINAAKAERESRLAGRGSDWTASAQARITFRTSLDMTEFSNLDPLPSSPEGIVMERLRQHYKETVPRLLLARSEREAERELEEAAEEADRLGYGAVLEWKTARWRDNLRILGRESVMNDAGQPRAKGAETDVQGDARR</sequence>
<dbReference type="SUPFAM" id="SSF53850">
    <property type="entry name" value="Periplasmic binding protein-like II"/>
    <property type="match status" value="1"/>
</dbReference>
<dbReference type="PANTHER" id="PTHR43649">
    <property type="entry name" value="ARABINOSE-BINDING PROTEIN-RELATED"/>
    <property type="match status" value="1"/>
</dbReference>
<dbReference type="Gene3D" id="3.40.190.10">
    <property type="entry name" value="Periplasmic binding protein-like II"/>
    <property type="match status" value="2"/>
</dbReference>
<feature type="region of interest" description="Disordered" evidence="1">
    <location>
        <begin position="524"/>
        <end position="547"/>
    </location>
</feature>
<accession>A0A6H2H4B1</accession>
<keyword evidence="3" id="KW-1185">Reference proteome</keyword>
<dbReference type="Proteomes" id="UP000502136">
    <property type="component" value="Chromosome"/>
</dbReference>
<gene>
    <name evidence="2" type="ORF">HGI30_17195</name>
</gene>
<dbReference type="KEGG" id="palr:HGI30_17195"/>
<name>A0A6H2H4B1_9BACL</name>
<dbReference type="AlphaFoldDB" id="A0A6H2H4B1"/>
<proteinExistence type="predicted"/>
<evidence type="ECO:0000313" key="2">
    <source>
        <dbReference type="EMBL" id="QJC54429.1"/>
    </source>
</evidence>
<dbReference type="InterPro" id="IPR006059">
    <property type="entry name" value="SBP"/>
</dbReference>
<dbReference type="Pfam" id="PF01547">
    <property type="entry name" value="SBP_bac_1"/>
    <property type="match status" value="1"/>
</dbReference>
<organism evidence="2 3">
    <name type="scientific">Paenibacillus albicereus</name>
    <dbReference type="NCBI Taxonomy" id="2726185"/>
    <lineage>
        <taxon>Bacteria</taxon>
        <taxon>Bacillati</taxon>
        <taxon>Bacillota</taxon>
        <taxon>Bacilli</taxon>
        <taxon>Bacillales</taxon>
        <taxon>Paenibacillaceae</taxon>
        <taxon>Paenibacillus</taxon>
    </lineage>
</organism>
<reference evidence="2 3" key="1">
    <citation type="submission" date="2020-04" db="EMBL/GenBank/DDBJ databases">
        <title>Novel Paenibacillus strain UniB2 isolated from commercial digestive syrup.</title>
        <authorList>
            <person name="Thorat V."/>
            <person name="Kirdat K."/>
            <person name="Tiwarekar B."/>
            <person name="Yadav A."/>
        </authorList>
    </citation>
    <scope>NUCLEOTIDE SEQUENCE [LARGE SCALE GENOMIC DNA]</scope>
    <source>
        <strain evidence="2 3">UniB2</strain>
    </source>
</reference>
<dbReference type="InterPro" id="IPR050490">
    <property type="entry name" value="Bact_solute-bd_prot1"/>
</dbReference>
<dbReference type="EMBL" id="CP051428">
    <property type="protein sequence ID" value="QJC54429.1"/>
    <property type="molecule type" value="Genomic_DNA"/>
</dbReference>